<dbReference type="Pfam" id="PF00235">
    <property type="entry name" value="Profilin"/>
    <property type="match status" value="1"/>
</dbReference>
<dbReference type="FunFam" id="3.30.450.30:FF:000001">
    <property type="entry name" value="Profilin"/>
    <property type="match status" value="1"/>
</dbReference>
<dbReference type="GO" id="GO:0005856">
    <property type="term" value="C:cytoskeleton"/>
    <property type="evidence" value="ECO:0007669"/>
    <property type="project" value="UniProtKB-SubCell"/>
</dbReference>
<proteinExistence type="inferred from homology"/>
<evidence type="ECO:0000313" key="10">
    <source>
        <dbReference type="EMBL" id="PLW33988.1"/>
    </source>
</evidence>
<evidence type="ECO:0000313" key="9">
    <source>
        <dbReference type="EMBL" id="PLW09012.1"/>
    </source>
</evidence>
<dbReference type="PRINTS" id="PR00392">
    <property type="entry name" value="PROFILIN"/>
</dbReference>
<keyword evidence="3" id="KW-0963">Cytoplasm</keyword>
<dbReference type="InterPro" id="IPR048278">
    <property type="entry name" value="PFN"/>
</dbReference>
<evidence type="ECO:0000256" key="1">
    <source>
        <dbReference type="ARBA" id="ARBA00004245"/>
    </source>
</evidence>
<dbReference type="EMBL" id="PGCJ01001145">
    <property type="protein sequence ID" value="PLW08712.1"/>
    <property type="molecule type" value="Genomic_DNA"/>
</dbReference>
<dbReference type="InterPro" id="IPR027310">
    <property type="entry name" value="Profilin_CS"/>
</dbReference>
<evidence type="ECO:0000313" key="12">
    <source>
        <dbReference type="Proteomes" id="UP000235388"/>
    </source>
</evidence>
<comment type="subcellular location">
    <subcellularLocation>
        <location evidence="1">Cytoplasm</location>
        <location evidence="1">Cytoskeleton</location>
    </subcellularLocation>
</comment>
<dbReference type="AlphaFoldDB" id="A0A2N5S635"/>
<dbReference type="Proteomes" id="UP000235392">
    <property type="component" value="Unassembled WGS sequence"/>
</dbReference>
<comment type="subunit">
    <text evidence="6">Occurs in many kinds of cells as a complex with monomeric actin in a 1:1 ratio.</text>
</comment>
<dbReference type="SMART" id="SM00392">
    <property type="entry name" value="PROF"/>
    <property type="match status" value="1"/>
</dbReference>
<name>A0A2N5S635_9BASI</name>
<evidence type="ECO:0000256" key="2">
    <source>
        <dbReference type="ARBA" id="ARBA00010058"/>
    </source>
</evidence>
<reference evidence="12 13" key="1">
    <citation type="submission" date="2017-11" db="EMBL/GenBank/DDBJ databases">
        <title>De novo assembly and phasing of dikaryotic genomes from two isolates of Puccinia coronata f. sp. avenae, the causal agent of oat crown rust.</title>
        <authorList>
            <person name="Miller M.E."/>
            <person name="Zhang Y."/>
            <person name="Omidvar V."/>
            <person name="Sperschneider J."/>
            <person name="Schwessinger B."/>
            <person name="Raley C."/>
            <person name="Palmer J.M."/>
            <person name="Garnica D."/>
            <person name="Upadhyaya N."/>
            <person name="Rathjen J."/>
            <person name="Taylor J.M."/>
            <person name="Park R.F."/>
            <person name="Dodds P.N."/>
            <person name="Hirsch C.D."/>
            <person name="Kianian S.F."/>
            <person name="Figueroa M."/>
        </authorList>
    </citation>
    <scope>NUCLEOTIDE SEQUENCE [LARGE SCALE GENOMIC DNA]</scope>
    <source>
        <strain evidence="8">12NC29</strain>
        <strain evidence="9">12SD80</strain>
    </source>
</reference>
<dbReference type="InterPro" id="IPR005455">
    <property type="entry name" value="PFN_euk"/>
</dbReference>
<accession>A0A2N5S635</accession>
<dbReference type="InterPro" id="IPR036140">
    <property type="entry name" value="PFN_sf"/>
</dbReference>
<gene>
    <name evidence="10" type="ORF">PCANC_16377</name>
    <name evidence="8" type="ORF">PCANC_22717</name>
    <name evidence="11" type="ORF">PCASD_08565</name>
    <name evidence="9" type="ORF">PCASD_23349</name>
</gene>
<dbReference type="PANTHER" id="PTHR11604:SF0">
    <property type="entry name" value="PROFILIN"/>
    <property type="match status" value="1"/>
</dbReference>
<keyword evidence="5 6" id="KW-0206">Cytoskeleton</keyword>
<dbReference type="STRING" id="200324.A0A2N5S635"/>
<comment type="function">
    <text evidence="6">Binds to actin and affects the structure of the cytoskeleton. At high concentrations, profilin prevents the polymerization of actin, whereas it enhances it at low concentrations.</text>
</comment>
<keyword evidence="4 7" id="KW-0009">Actin-binding</keyword>
<dbReference type="GO" id="GO:0003785">
    <property type="term" value="F:actin monomer binding"/>
    <property type="evidence" value="ECO:0007669"/>
    <property type="project" value="TreeGrafter"/>
</dbReference>
<evidence type="ECO:0000313" key="11">
    <source>
        <dbReference type="EMBL" id="PLW40265.1"/>
    </source>
</evidence>
<protein>
    <recommendedName>
        <fullName evidence="7">Profilin</fullName>
    </recommendedName>
</protein>
<comment type="caution">
    <text evidence="8">The sequence shown here is derived from an EMBL/GenBank/DDBJ whole genome shotgun (WGS) entry which is preliminary data.</text>
</comment>
<dbReference type="PANTHER" id="PTHR11604">
    <property type="entry name" value="PROFILIN"/>
    <property type="match status" value="1"/>
</dbReference>
<comment type="similarity">
    <text evidence="2 7">Belongs to the profilin family.</text>
</comment>
<dbReference type="EMBL" id="PGCI01001032">
    <property type="protein sequence ID" value="PLW09012.1"/>
    <property type="molecule type" value="Genomic_DNA"/>
</dbReference>
<evidence type="ECO:0000313" key="13">
    <source>
        <dbReference type="Proteomes" id="UP000235392"/>
    </source>
</evidence>
<evidence type="ECO:0000313" key="8">
    <source>
        <dbReference type="EMBL" id="PLW08712.1"/>
    </source>
</evidence>
<dbReference type="Gene3D" id="3.30.450.30">
    <property type="entry name" value="Dynein light chain 2a, cytoplasmic"/>
    <property type="match status" value="1"/>
</dbReference>
<evidence type="ECO:0000256" key="5">
    <source>
        <dbReference type="ARBA" id="ARBA00023212"/>
    </source>
</evidence>
<dbReference type="Proteomes" id="UP000235388">
    <property type="component" value="Unassembled WGS sequence"/>
</dbReference>
<evidence type="ECO:0000256" key="4">
    <source>
        <dbReference type="ARBA" id="ARBA00023203"/>
    </source>
</evidence>
<keyword evidence="12" id="KW-1185">Reference proteome</keyword>
<evidence type="ECO:0000256" key="3">
    <source>
        <dbReference type="ARBA" id="ARBA00022490"/>
    </source>
</evidence>
<dbReference type="OrthoDB" id="421374at2759"/>
<dbReference type="PRINTS" id="PR01640">
    <property type="entry name" value="PROFILINPLNT"/>
</dbReference>
<evidence type="ECO:0000256" key="6">
    <source>
        <dbReference type="RuleBase" id="RU003908"/>
    </source>
</evidence>
<dbReference type="EMBL" id="PGCI01000104">
    <property type="protein sequence ID" value="PLW40265.1"/>
    <property type="molecule type" value="Genomic_DNA"/>
</dbReference>
<dbReference type="CDD" id="cd00148">
    <property type="entry name" value="PROF"/>
    <property type="match status" value="1"/>
</dbReference>
<organism evidence="8 12">
    <name type="scientific">Puccinia coronata f. sp. avenae</name>
    <dbReference type="NCBI Taxonomy" id="200324"/>
    <lineage>
        <taxon>Eukaryota</taxon>
        <taxon>Fungi</taxon>
        <taxon>Dikarya</taxon>
        <taxon>Basidiomycota</taxon>
        <taxon>Pucciniomycotina</taxon>
        <taxon>Pucciniomycetes</taxon>
        <taxon>Pucciniales</taxon>
        <taxon>Pucciniaceae</taxon>
        <taxon>Puccinia</taxon>
    </lineage>
</organism>
<dbReference type="PROSITE" id="PS00414">
    <property type="entry name" value="PROFILIN"/>
    <property type="match status" value="1"/>
</dbReference>
<dbReference type="SUPFAM" id="SSF55770">
    <property type="entry name" value="Profilin (actin-binding protein)"/>
    <property type="match status" value="1"/>
</dbReference>
<dbReference type="GO" id="GO:0005938">
    <property type="term" value="C:cell cortex"/>
    <property type="evidence" value="ECO:0007669"/>
    <property type="project" value="TreeGrafter"/>
</dbReference>
<dbReference type="EMBL" id="PGCJ01000287">
    <property type="protein sequence ID" value="PLW33988.1"/>
    <property type="molecule type" value="Genomic_DNA"/>
</dbReference>
<sequence>MSWQQYVDSNLLGTGFFEKAAILGQAGGAWASSSGFTISTEEQSNLIKGFEDNPAIQGSGIFLAGTKYLTIHADDRSIYGKKGGAGCVCVKTKQAVIVAVYKAGVQPGDATKCTELLADYLISTSF</sequence>
<evidence type="ECO:0000256" key="7">
    <source>
        <dbReference type="RuleBase" id="RU003909"/>
    </source>
</evidence>